<protein>
    <submittedName>
        <fullName evidence="9">Cytochrome P450</fullName>
    </submittedName>
</protein>
<evidence type="ECO:0000256" key="4">
    <source>
        <dbReference type="ARBA" id="ARBA00022723"/>
    </source>
</evidence>
<dbReference type="InterPro" id="IPR050121">
    <property type="entry name" value="Cytochrome_P450_monoxygenase"/>
</dbReference>
<name>A0A165J5L8_EXIGL</name>
<dbReference type="OrthoDB" id="1470350at2759"/>
<keyword evidence="5 8" id="KW-0560">Oxidoreductase</keyword>
<accession>A0A165J5L8</accession>
<feature type="binding site" description="axial binding residue" evidence="7">
    <location>
        <position position="239"/>
    </location>
    <ligand>
        <name>heme</name>
        <dbReference type="ChEBI" id="CHEBI:30413"/>
    </ligand>
    <ligandPart>
        <name>Fe</name>
        <dbReference type="ChEBI" id="CHEBI:18248"/>
    </ligandPart>
</feature>
<organism evidence="9 10">
    <name type="scientific">Exidia glandulosa HHB12029</name>
    <dbReference type="NCBI Taxonomy" id="1314781"/>
    <lineage>
        <taxon>Eukaryota</taxon>
        <taxon>Fungi</taxon>
        <taxon>Dikarya</taxon>
        <taxon>Basidiomycota</taxon>
        <taxon>Agaricomycotina</taxon>
        <taxon>Agaricomycetes</taxon>
        <taxon>Auriculariales</taxon>
        <taxon>Exidiaceae</taxon>
        <taxon>Exidia</taxon>
    </lineage>
</organism>
<dbReference type="Pfam" id="PF00067">
    <property type="entry name" value="p450"/>
    <property type="match status" value="1"/>
</dbReference>
<evidence type="ECO:0000256" key="3">
    <source>
        <dbReference type="ARBA" id="ARBA00010617"/>
    </source>
</evidence>
<evidence type="ECO:0000256" key="1">
    <source>
        <dbReference type="ARBA" id="ARBA00001971"/>
    </source>
</evidence>
<dbReference type="InterPro" id="IPR036396">
    <property type="entry name" value="Cyt_P450_sf"/>
</dbReference>
<dbReference type="GO" id="GO:0004497">
    <property type="term" value="F:monooxygenase activity"/>
    <property type="evidence" value="ECO:0007669"/>
    <property type="project" value="UniProtKB-KW"/>
</dbReference>
<dbReference type="InterPro" id="IPR017972">
    <property type="entry name" value="Cyt_P450_CS"/>
</dbReference>
<sequence length="290" mass="32540">MYLDEWLLDKTLENYMPSPIYWLLRRVPSARLQRIFAADENIFKLGEGIYDSAFEGEKANDIMSLCKSYRDPVTNLPPERRQILGEAAIFLSAGTDTTSVAVTYIAWALACNHTFSYEIRRELANIPDQKRNDIDVLKALPYLNAFIREVLRVHGPTPGFLERVVPPEGTCFQGHFIPGGTIVSGQSWTSHRDPLLYPDPLVIKPERWVAKVGDGWTAKRVAPEVYAGWFPFGQGPRACVGRPLAEIELLLVASTLARTFRLTPHASTTAESMRHVRSYSSSSFVNPSSP</sequence>
<dbReference type="SUPFAM" id="SSF48264">
    <property type="entry name" value="Cytochrome P450"/>
    <property type="match status" value="1"/>
</dbReference>
<dbReference type="EMBL" id="KV425974">
    <property type="protein sequence ID" value="KZV94362.1"/>
    <property type="molecule type" value="Genomic_DNA"/>
</dbReference>
<dbReference type="Proteomes" id="UP000077266">
    <property type="component" value="Unassembled WGS sequence"/>
</dbReference>
<dbReference type="Gene3D" id="1.10.630.10">
    <property type="entry name" value="Cytochrome P450"/>
    <property type="match status" value="1"/>
</dbReference>
<evidence type="ECO:0000256" key="6">
    <source>
        <dbReference type="ARBA" id="ARBA00023004"/>
    </source>
</evidence>
<evidence type="ECO:0000313" key="9">
    <source>
        <dbReference type="EMBL" id="KZV94362.1"/>
    </source>
</evidence>
<gene>
    <name evidence="9" type="ORF">EXIGLDRAFT_767215</name>
</gene>
<dbReference type="InterPro" id="IPR001128">
    <property type="entry name" value="Cyt_P450"/>
</dbReference>
<dbReference type="PRINTS" id="PR00463">
    <property type="entry name" value="EP450I"/>
</dbReference>
<dbReference type="GO" id="GO:0005506">
    <property type="term" value="F:iron ion binding"/>
    <property type="evidence" value="ECO:0007669"/>
    <property type="project" value="InterPro"/>
</dbReference>
<keyword evidence="4 7" id="KW-0479">Metal-binding</keyword>
<dbReference type="STRING" id="1314781.A0A165J5L8"/>
<keyword evidence="8" id="KW-0503">Monooxygenase</keyword>
<dbReference type="PROSITE" id="PS00086">
    <property type="entry name" value="CYTOCHROME_P450"/>
    <property type="match status" value="1"/>
</dbReference>
<dbReference type="PRINTS" id="PR00385">
    <property type="entry name" value="P450"/>
</dbReference>
<dbReference type="GO" id="GO:0020037">
    <property type="term" value="F:heme binding"/>
    <property type="evidence" value="ECO:0007669"/>
    <property type="project" value="InterPro"/>
</dbReference>
<proteinExistence type="inferred from homology"/>
<evidence type="ECO:0000313" key="10">
    <source>
        <dbReference type="Proteomes" id="UP000077266"/>
    </source>
</evidence>
<dbReference type="GO" id="GO:0016705">
    <property type="term" value="F:oxidoreductase activity, acting on paired donors, with incorporation or reduction of molecular oxygen"/>
    <property type="evidence" value="ECO:0007669"/>
    <property type="project" value="InterPro"/>
</dbReference>
<comment type="cofactor">
    <cofactor evidence="1 7">
        <name>heme</name>
        <dbReference type="ChEBI" id="CHEBI:30413"/>
    </cofactor>
</comment>
<keyword evidence="10" id="KW-1185">Reference proteome</keyword>
<comment type="pathway">
    <text evidence="2">Secondary metabolite biosynthesis.</text>
</comment>
<dbReference type="AlphaFoldDB" id="A0A165J5L8"/>
<evidence type="ECO:0000256" key="2">
    <source>
        <dbReference type="ARBA" id="ARBA00005179"/>
    </source>
</evidence>
<dbReference type="InParanoid" id="A0A165J5L8"/>
<evidence type="ECO:0000256" key="7">
    <source>
        <dbReference type="PIRSR" id="PIRSR602401-1"/>
    </source>
</evidence>
<comment type="similarity">
    <text evidence="3 8">Belongs to the cytochrome P450 family.</text>
</comment>
<evidence type="ECO:0000256" key="5">
    <source>
        <dbReference type="ARBA" id="ARBA00023002"/>
    </source>
</evidence>
<dbReference type="PANTHER" id="PTHR24305">
    <property type="entry name" value="CYTOCHROME P450"/>
    <property type="match status" value="1"/>
</dbReference>
<keyword evidence="6 7" id="KW-0408">Iron</keyword>
<dbReference type="PANTHER" id="PTHR24305:SF96">
    <property type="entry name" value="CYTOCHROME P450 MONOOXYGENASE STCB-RELATED"/>
    <property type="match status" value="1"/>
</dbReference>
<keyword evidence="7 8" id="KW-0349">Heme</keyword>
<dbReference type="InterPro" id="IPR002401">
    <property type="entry name" value="Cyt_P450_E_grp-I"/>
</dbReference>
<reference evidence="9 10" key="1">
    <citation type="journal article" date="2016" name="Mol. Biol. Evol.">
        <title>Comparative Genomics of Early-Diverging Mushroom-Forming Fungi Provides Insights into the Origins of Lignocellulose Decay Capabilities.</title>
        <authorList>
            <person name="Nagy L.G."/>
            <person name="Riley R."/>
            <person name="Tritt A."/>
            <person name="Adam C."/>
            <person name="Daum C."/>
            <person name="Floudas D."/>
            <person name="Sun H."/>
            <person name="Yadav J.S."/>
            <person name="Pangilinan J."/>
            <person name="Larsson K.H."/>
            <person name="Matsuura K."/>
            <person name="Barry K."/>
            <person name="Labutti K."/>
            <person name="Kuo R."/>
            <person name="Ohm R.A."/>
            <person name="Bhattacharya S.S."/>
            <person name="Shirouzu T."/>
            <person name="Yoshinaga Y."/>
            <person name="Martin F.M."/>
            <person name="Grigoriev I.V."/>
            <person name="Hibbett D.S."/>
        </authorList>
    </citation>
    <scope>NUCLEOTIDE SEQUENCE [LARGE SCALE GENOMIC DNA]</scope>
    <source>
        <strain evidence="9 10">HHB12029</strain>
    </source>
</reference>
<evidence type="ECO:0000256" key="8">
    <source>
        <dbReference type="RuleBase" id="RU000461"/>
    </source>
</evidence>